<proteinExistence type="predicted"/>
<organism evidence="2 5">
    <name type="scientific">Rhodococcus erythropolis</name>
    <name type="common">Arthrobacter picolinophilus</name>
    <dbReference type="NCBI Taxonomy" id="1833"/>
    <lineage>
        <taxon>Bacteria</taxon>
        <taxon>Bacillati</taxon>
        <taxon>Actinomycetota</taxon>
        <taxon>Actinomycetes</taxon>
        <taxon>Mycobacteriales</taxon>
        <taxon>Nocardiaceae</taxon>
        <taxon>Rhodococcus</taxon>
        <taxon>Rhodococcus erythropolis group</taxon>
    </lineage>
</organism>
<protein>
    <submittedName>
        <fullName evidence="2">Uncharacterized protein</fullName>
    </submittedName>
</protein>
<dbReference type="Proteomes" id="UP001230933">
    <property type="component" value="Chromosome"/>
</dbReference>
<name>A0A0C2WJA1_RHOER</name>
<dbReference type="EMBL" id="CP124545">
    <property type="protein sequence ID" value="WMN01996.1"/>
    <property type="molecule type" value="Genomic_DNA"/>
</dbReference>
<keyword evidence="1" id="KW-0812">Transmembrane</keyword>
<dbReference type="KEGG" id="reb:XU06_01395"/>
<sequence>MTTFYAICAITAGAVALIVSTPYVMYRSHARTIYWSSSILTIVFAWLTAPQRSILGPVLLCGFAAVFVAWWWTPFLTRRHPTGFNDVFGAWLTRALYREQKDAPPVNRYDKLHYKDTDRQARDTDSDGNQVNT</sequence>
<evidence type="ECO:0000313" key="6">
    <source>
        <dbReference type="Proteomes" id="UP000502345"/>
    </source>
</evidence>
<reference evidence="4" key="3">
    <citation type="submission" date="2023-08" db="EMBL/GenBank/DDBJ databases">
        <title>Isolation and Characterization of Rhodococcus erythropolis MGMM8.</title>
        <authorList>
            <person name="Diabankana R.G.C."/>
            <person name="Afordoanyi D.M."/>
            <person name="Validov S.Z."/>
        </authorList>
    </citation>
    <scope>NUCLEOTIDE SEQUENCE</scope>
    <source>
        <strain evidence="4">MGMM8</strain>
    </source>
</reference>
<dbReference type="EMBL" id="MRBO01000706">
    <property type="protein sequence ID" value="KAB2582301.1"/>
    <property type="molecule type" value="Genomic_DNA"/>
</dbReference>
<evidence type="ECO:0000313" key="2">
    <source>
        <dbReference type="EMBL" id="KAB2582301.1"/>
    </source>
</evidence>
<dbReference type="Proteomes" id="UP000325576">
    <property type="component" value="Unassembled WGS sequence"/>
</dbReference>
<dbReference type="Proteomes" id="UP000502345">
    <property type="component" value="Chromosome"/>
</dbReference>
<evidence type="ECO:0000313" key="5">
    <source>
        <dbReference type="Proteomes" id="UP000325576"/>
    </source>
</evidence>
<feature type="transmembrane region" description="Helical" evidence="1">
    <location>
        <begin position="6"/>
        <end position="25"/>
    </location>
</feature>
<gene>
    <name evidence="2" type="ORF">BS297_26450</name>
    <name evidence="3" type="ORF">G9444_0301</name>
    <name evidence="4" type="ORF">QIE55_30030</name>
</gene>
<evidence type="ECO:0000313" key="4">
    <source>
        <dbReference type="EMBL" id="WMN01996.1"/>
    </source>
</evidence>
<accession>A0A0C2WJA1</accession>
<reference evidence="2 5" key="1">
    <citation type="journal article" date="2017" name="Poromechanics V (2013)">
        <title>Genomic Characterization of the Arsenic-Tolerant Actinobacterium, &lt;i&gt;Rhodococcus erythropolis&lt;/i&gt; S43.</title>
        <authorList>
            <person name="Retamal-Morales G."/>
            <person name="Mehnert M."/>
            <person name="Schwabe R."/>
            <person name="Tischler D."/>
            <person name="Schloemann M."/>
            <person name="Levican G.J."/>
        </authorList>
    </citation>
    <scope>NUCLEOTIDE SEQUENCE [LARGE SCALE GENOMIC DNA]</scope>
    <source>
        <strain evidence="2 5">S43</strain>
    </source>
</reference>
<feature type="transmembrane region" description="Helical" evidence="1">
    <location>
        <begin position="54"/>
        <end position="72"/>
    </location>
</feature>
<reference evidence="3 6" key="2">
    <citation type="submission" date="2020-03" db="EMBL/GenBank/DDBJ databases">
        <title>Screen low temperature-resistant strains for efficient degradation of petroleum hydrocarbons under the low temperature.</title>
        <authorList>
            <person name="Wang Y."/>
            <person name="Chen J."/>
        </authorList>
    </citation>
    <scope>NUCLEOTIDE SEQUENCE [LARGE SCALE GENOMIC DNA]</scope>
    <source>
        <strain evidence="3 6">KB1</strain>
    </source>
</reference>
<dbReference type="RefSeq" id="WP_042950357.1">
    <property type="nucleotide sequence ID" value="NZ_CP011295.1"/>
</dbReference>
<dbReference type="AlphaFoldDB" id="A0A0C2WJA1"/>
<dbReference type="EMBL" id="CP050124">
    <property type="protein sequence ID" value="QIP37545.1"/>
    <property type="molecule type" value="Genomic_DNA"/>
</dbReference>
<keyword evidence="1" id="KW-0472">Membrane</keyword>
<keyword evidence="1" id="KW-1133">Transmembrane helix</keyword>
<evidence type="ECO:0000256" key="1">
    <source>
        <dbReference type="SAM" id="Phobius"/>
    </source>
</evidence>
<feature type="transmembrane region" description="Helical" evidence="1">
    <location>
        <begin position="32"/>
        <end position="48"/>
    </location>
</feature>
<evidence type="ECO:0000313" key="3">
    <source>
        <dbReference type="EMBL" id="QIP37545.1"/>
    </source>
</evidence>